<proteinExistence type="predicted"/>
<feature type="signal peptide" evidence="2">
    <location>
        <begin position="1"/>
        <end position="19"/>
    </location>
</feature>
<dbReference type="PANTHER" id="PTHR12558:SF13">
    <property type="entry name" value="CELL DIVISION CYCLE PROTEIN 27 HOMOLOG"/>
    <property type="match status" value="1"/>
</dbReference>
<sequence length="424" mass="48725">MIKYIFPLVILLLLGSCQSKTITNSEDYNKFLAQTKSTTELTDELNFWDDKLKASPEQHPYLLKRASAHNSIFDQTGKIEHLINAEKDLVEASEHTQHNNAGYLRALASNYISQHRFKEALELLKKAEINGENLKGTKKMLFDAHMELGNYLLAKTYLDEIKSSRDFDYLIRLAKWEDHNGNLEQAIVYMEQAMEITESSNIKANKIWAYTNLADFYGHDGQIEKSYNYYLKALELDPKNAYAKKGIAWIVYSYERNPNEALKLMSHIKSYYSAPDYDLLIADIAEFKGDLDLKSKALEDYRLKVDNPLYGDMYNKYNVLMYTDAELNLDEALAISKKEVNNRPTPESYDLLAWSLFKSGETKKALEVAEQNIIGKTSEPDALYHLAEILKQNGKRDEVSPLKEELLEAIYELGPTMESKINTL</sequence>
<dbReference type="SMART" id="SM00028">
    <property type="entry name" value="TPR"/>
    <property type="match status" value="3"/>
</dbReference>
<dbReference type="PANTHER" id="PTHR12558">
    <property type="entry name" value="CELL DIVISION CYCLE 16,23,27"/>
    <property type="match status" value="1"/>
</dbReference>
<comment type="caution">
    <text evidence="3">The sequence shown here is derived from an EMBL/GenBank/DDBJ whole genome shotgun (WGS) entry which is preliminary data.</text>
</comment>
<dbReference type="Proteomes" id="UP001595812">
    <property type="component" value="Unassembled WGS sequence"/>
</dbReference>
<dbReference type="Gene3D" id="1.25.40.10">
    <property type="entry name" value="Tetratricopeptide repeat domain"/>
    <property type="match status" value="3"/>
</dbReference>
<dbReference type="PROSITE" id="PS51257">
    <property type="entry name" value="PROKAR_LIPOPROTEIN"/>
    <property type="match status" value="1"/>
</dbReference>
<evidence type="ECO:0000256" key="2">
    <source>
        <dbReference type="SAM" id="SignalP"/>
    </source>
</evidence>
<reference evidence="4" key="1">
    <citation type="journal article" date="2019" name="Int. J. Syst. Evol. Microbiol.">
        <title>The Global Catalogue of Microorganisms (GCM) 10K type strain sequencing project: providing services to taxonomists for standard genome sequencing and annotation.</title>
        <authorList>
            <consortium name="The Broad Institute Genomics Platform"/>
            <consortium name="The Broad Institute Genome Sequencing Center for Infectious Disease"/>
            <person name="Wu L."/>
            <person name="Ma J."/>
        </authorList>
    </citation>
    <scope>NUCLEOTIDE SEQUENCE [LARGE SCALE GENOMIC DNA]</scope>
    <source>
        <strain evidence="4">CECT 8979</strain>
    </source>
</reference>
<keyword evidence="2" id="KW-0732">Signal</keyword>
<organism evidence="3 4">
    <name type="scientific">Winogradskyella maritima</name>
    <dbReference type="NCBI Taxonomy" id="1517766"/>
    <lineage>
        <taxon>Bacteria</taxon>
        <taxon>Pseudomonadati</taxon>
        <taxon>Bacteroidota</taxon>
        <taxon>Flavobacteriia</taxon>
        <taxon>Flavobacteriales</taxon>
        <taxon>Flavobacteriaceae</taxon>
        <taxon>Winogradskyella</taxon>
    </lineage>
</organism>
<accession>A0ABV8AGW7</accession>
<keyword evidence="4" id="KW-1185">Reference proteome</keyword>
<dbReference type="InterPro" id="IPR019734">
    <property type="entry name" value="TPR_rpt"/>
</dbReference>
<keyword evidence="1" id="KW-0802">TPR repeat</keyword>
<evidence type="ECO:0000313" key="4">
    <source>
        <dbReference type="Proteomes" id="UP001595812"/>
    </source>
</evidence>
<dbReference type="EMBL" id="JBHSAT010000004">
    <property type="protein sequence ID" value="MFC3877337.1"/>
    <property type="molecule type" value="Genomic_DNA"/>
</dbReference>
<dbReference type="PROSITE" id="PS50005">
    <property type="entry name" value="TPR"/>
    <property type="match status" value="1"/>
</dbReference>
<dbReference type="RefSeq" id="WP_386099431.1">
    <property type="nucleotide sequence ID" value="NZ_JBHSAT010000004.1"/>
</dbReference>
<feature type="chain" id="PRO_5045337508" evidence="2">
    <location>
        <begin position="20"/>
        <end position="424"/>
    </location>
</feature>
<dbReference type="SUPFAM" id="SSF48452">
    <property type="entry name" value="TPR-like"/>
    <property type="match status" value="2"/>
</dbReference>
<gene>
    <name evidence="3" type="ORF">ACFOSX_08855</name>
</gene>
<feature type="repeat" description="TPR" evidence="1">
    <location>
        <begin position="207"/>
        <end position="240"/>
    </location>
</feature>
<name>A0ABV8AGW7_9FLAO</name>
<dbReference type="InterPro" id="IPR011990">
    <property type="entry name" value="TPR-like_helical_dom_sf"/>
</dbReference>
<protein>
    <submittedName>
        <fullName evidence="3">Tetratricopeptide repeat protein</fullName>
    </submittedName>
</protein>
<evidence type="ECO:0000256" key="1">
    <source>
        <dbReference type="PROSITE-ProRule" id="PRU00339"/>
    </source>
</evidence>
<evidence type="ECO:0000313" key="3">
    <source>
        <dbReference type="EMBL" id="MFC3877337.1"/>
    </source>
</evidence>
<dbReference type="Pfam" id="PF13181">
    <property type="entry name" value="TPR_8"/>
    <property type="match status" value="1"/>
</dbReference>